<organism evidence="2">
    <name type="scientific">Fusobacterium animalis 7_1</name>
    <dbReference type="NCBI Taxonomy" id="457405"/>
    <lineage>
        <taxon>Bacteria</taxon>
        <taxon>Fusobacteriati</taxon>
        <taxon>Fusobacteriota</taxon>
        <taxon>Fusobacteriia</taxon>
        <taxon>Fusobacteriales</taxon>
        <taxon>Fusobacteriaceae</taxon>
        <taxon>Fusobacterium</taxon>
    </lineage>
</organism>
<keyword evidence="1" id="KW-1133">Transmembrane helix</keyword>
<name>A0A140PSS9_9FUSO</name>
<protein>
    <submittedName>
        <fullName evidence="2">Uncharacterized protein</fullName>
    </submittedName>
</protein>
<proteinExistence type="predicted"/>
<keyword evidence="1" id="KW-0472">Membrane</keyword>
<dbReference type="KEGG" id="fne:FSDG_01405"/>
<dbReference type="HOGENOM" id="CLU_195191_0_0_0"/>
<evidence type="ECO:0000313" key="2">
    <source>
        <dbReference type="EMBL" id="EEO42846.1"/>
    </source>
</evidence>
<keyword evidence="1" id="KW-0812">Transmembrane</keyword>
<dbReference type="AlphaFoldDB" id="A0A140PSS9"/>
<dbReference type="EMBL" id="CP007062">
    <property type="protein sequence ID" value="EEO42846.1"/>
    <property type="molecule type" value="Genomic_DNA"/>
</dbReference>
<accession>A0A140PSS9</accession>
<feature type="transmembrane region" description="Helical" evidence="1">
    <location>
        <begin position="7"/>
        <end position="28"/>
    </location>
</feature>
<reference evidence="2 3" key="1">
    <citation type="submission" date="2013-11" db="EMBL/GenBank/DDBJ databases">
        <title>The Genome Sequence of Fusobacterium sp. 7_1.</title>
        <authorList>
            <consortium name="The Broad Institute Genome Sequencing Platform"/>
            <person name="Earl A."/>
            <person name="Ward D."/>
            <person name="Feldgarden M."/>
            <person name="Gevers D."/>
            <person name="Strauss J."/>
            <person name="Ambrose C.E."/>
            <person name="Allen-Vercoe E."/>
            <person name="Walker B."/>
            <person name="Young S.K."/>
            <person name="Zeng Q."/>
            <person name="Gargeya S."/>
            <person name="Fitzgerald M."/>
            <person name="Haas B."/>
            <person name="Abouelleil A."/>
            <person name="Alvarado L."/>
            <person name="Arachchi H.M."/>
            <person name="Berlin A.M."/>
            <person name="Chapman S.B."/>
            <person name="Goldberg J."/>
            <person name="Griggs A."/>
            <person name="Gujja S."/>
            <person name="Hansen M."/>
            <person name="Howarth C."/>
            <person name="Imamovic A."/>
            <person name="Larimer J."/>
            <person name="McCowen C."/>
            <person name="Montmayeur A."/>
            <person name="Murphy C."/>
            <person name="Neiman D."/>
            <person name="Pearson M."/>
            <person name="Priest M."/>
            <person name="Roberts A."/>
            <person name="Saif S."/>
            <person name="Shea T."/>
            <person name="Sisk P."/>
            <person name="Sykes S."/>
            <person name="Wortman J."/>
            <person name="Nusbaum C."/>
            <person name="Birren B."/>
        </authorList>
    </citation>
    <scope>NUCLEOTIDE SEQUENCE [LARGE SCALE GENOMIC DNA]</scope>
    <source>
        <strain evidence="2 3">7_1</strain>
    </source>
</reference>
<gene>
    <name evidence="2" type="ORF">FSDG_01405</name>
</gene>
<dbReference type="GeneID" id="79811111"/>
<feature type="transmembrane region" description="Helical" evidence="1">
    <location>
        <begin position="34"/>
        <end position="52"/>
    </location>
</feature>
<dbReference type="Proteomes" id="UP000002799">
    <property type="component" value="Chromosome"/>
</dbReference>
<evidence type="ECO:0000256" key="1">
    <source>
        <dbReference type="SAM" id="Phobius"/>
    </source>
</evidence>
<sequence length="55" mass="6379">MTKLKIFKELLVCLVVVVIIRFIVAKLFQKEFSFCYSILVGIAIYVGGYFTTRKK</sequence>
<evidence type="ECO:0000313" key="3">
    <source>
        <dbReference type="Proteomes" id="UP000002799"/>
    </source>
</evidence>
<dbReference type="RefSeq" id="WP_008701650.1">
    <property type="nucleotide sequence ID" value="NZ_AKBT01000001.1"/>
</dbReference>